<evidence type="ECO:0000313" key="15">
    <source>
        <dbReference type="EMBL" id="MDR7376156.1"/>
    </source>
</evidence>
<proteinExistence type="predicted"/>
<dbReference type="SMART" id="SM00388">
    <property type="entry name" value="HisKA"/>
    <property type="match status" value="1"/>
</dbReference>
<dbReference type="Proteomes" id="UP001180487">
    <property type="component" value="Unassembled WGS sequence"/>
</dbReference>
<evidence type="ECO:0000256" key="11">
    <source>
        <dbReference type="ARBA" id="ARBA00023012"/>
    </source>
</evidence>
<dbReference type="PROSITE" id="PS50109">
    <property type="entry name" value="HIS_KIN"/>
    <property type="match status" value="1"/>
</dbReference>
<evidence type="ECO:0000256" key="5">
    <source>
        <dbReference type="ARBA" id="ARBA00022679"/>
    </source>
</evidence>
<dbReference type="RefSeq" id="WP_310370896.1">
    <property type="nucleotide sequence ID" value="NZ_JAVDXT010000001.1"/>
</dbReference>
<keyword evidence="10 13" id="KW-1133">Transmembrane helix</keyword>
<dbReference type="Pfam" id="PF00989">
    <property type="entry name" value="PAS"/>
    <property type="match status" value="1"/>
</dbReference>
<dbReference type="CDD" id="cd00075">
    <property type="entry name" value="HATPase"/>
    <property type="match status" value="1"/>
</dbReference>
<dbReference type="Pfam" id="PF05226">
    <property type="entry name" value="CHASE2"/>
    <property type="match status" value="1"/>
</dbReference>
<comment type="catalytic activity">
    <reaction evidence="1">
        <text>ATP + protein L-histidine = ADP + protein N-phospho-L-histidine.</text>
        <dbReference type="EC" id="2.7.13.3"/>
    </reaction>
</comment>
<feature type="transmembrane region" description="Helical" evidence="13">
    <location>
        <begin position="344"/>
        <end position="362"/>
    </location>
</feature>
<evidence type="ECO:0000256" key="7">
    <source>
        <dbReference type="ARBA" id="ARBA00022741"/>
    </source>
</evidence>
<dbReference type="PIRSF" id="PIRSF037347">
    <property type="entry name" value="STHK_CHASE2_PAS_prd"/>
    <property type="match status" value="1"/>
</dbReference>
<keyword evidence="7" id="KW-0547">Nucleotide-binding</keyword>
<keyword evidence="16" id="KW-1185">Reference proteome</keyword>
<gene>
    <name evidence="15" type="ORF">J2X19_000814</name>
</gene>
<accession>A0ABU2C4B8</accession>
<feature type="domain" description="Histidine kinase" evidence="14">
    <location>
        <begin position="562"/>
        <end position="776"/>
    </location>
</feature>
<dbReference type="Pfam" id="PF02518">
    <property type="entry name" value="HATPase_c"/>
    <property type="match status" value="1"/>
</dbReference>
<keyword evidence="4" id="KW-0597">Phosphoprotein</keyword>
<sequence>MNNRLLDWVSLQRESGLDARRLRKRWIEWGLLTLVLLSVVATLSWRNSLERVNLVIEDQTTRLVERSVSDDIVLVTIDDKSLAAIGRWPWRRGFHAALLDKISPAQPRAIGLDLIFTEQDPVYAADDVLLAHAIQRSGKVVLPLALQDSYGTGHYKPILPVPALAKAAAAIGHIHLKLDADGIVRTTYLREGDGTRWWDHFGVAVLRAGSFALPSEPPPSPSDTQSMDWTREHLVQIPFVGAPGQFQQVSYVDVLKGQVPATTFTNKFVLVGSTSAGMGDAYATPQSGNSELMAGVEISANLMNAALEGQKLQRASAWQNVIFCTVPVALGLFAILWLSPTASLLANALLVLFTLATSWLMALYSGILLAPAAALLGLLSAYPLWVWRRLNAAMWYLLEEFQRMEIRHDLPRMRPIQHRGDPLERHIGALQNASEQLRNLHRFVSDILSNLPDATVITDPTGRVLMANQAAQQYFRLLGVDQPTNHQLVELLRKVNPGGSSQMQDTAQIWTGESKDDAGRDVLIKCAPCFNTDGVATGWITSLVDISPIRHAERQRDEALRFISHDMRSPQSSILALLELHRMQADAAMPAETLQRIERHAQKTLYLAEEFVQLARAQSSEYRLEVIDLGELLHEAVDEVWPQAVQRHITFKLQTPEVSAWCKADRGLLTRAIGNLLSNAVKYSPEHTEVQCTVQDHQGRWQLSIADAGPGLSPEQQQVLFQHFVRLQPNDRSAPRGIGLGLVFVRTVVERHGGSIQLSSMLGHGTTLRFSLAQALE</sequence>
<dbReference type="InterPro" id="IPR013767">
    <property type="entry name" value="PAS_fold"/>
</dbReference>
<comment type="caution">
    <text evidence="15">The sequence shown here is derived from an EMBL/GenBank/DDBJ whole genome shotgun (WGS) entry which is preliminary data.</text>
</comment>
<dbReference type="SUPFAM" id="SSF55785">
    <property type="entry name" value="PYP-like sensor domain (PAS domain)"/>
    <property type="match status" value="1"/>
</dbReference>
<dbReference type="InterPro" id="IPR036890">
    <property type="entry name" value="HATPase_C_sf"/>
</dbReference>
<dbReference type="InterPro" id="IPR050351">
    <property type="entry name" value="BphY/WalK/GraS-like"/>
</dbReference>
<dbReference type="InterPro" id="IPR000014">
    <property type="entry name" value="PAS"/>
</dbReference>
<name>A0ABU2C4B8_9BURK</name>
<dbReference type="PRINTS" id="PR00344">
    <property type="entry name" value="BCTRLSENSOR"/>
</dbReference>
<evidence type="ECO:0000256" key="13">
    <source>
        <dbReference type="SAM" id="Phobius"/>
    </source>
</evidence>
<keyword evidence="9" id="KW-0067">ATP-binding</keyword>
<dbReference type="InterPro" id="IPR036097">
    <property type="entry name" value="HisK_dim/P_sf"/>
</dbReference>
<evidence type="ECO:0000256" key="10">
    <source>
        <dbReference type="ARBA" id="ARBA00022989"/>
    </source>
</evidence>
<keyword evidence="8 15" id="KW-0418">Kinase</keyword>
<dbReference type="InterPro" id="IPR003594">
    <property type="entry name" value="HATPase_dom"/>
</dbReference>
<dbReference type="InterPro" id="IPR004358">
    <property type="entry name" value="Sig_transdc_His_kin-like_C"/>
</dbReference>
<feature type="transmembrane region" description="Helical" evidence="13">
    <location>
        <begin position="368"/>
        <end position="387"/>
    </location>
</feature>
<keyword evidence="6 13" id="KW-0812">Transmembrane</keyword>
<evidence type="ECO:0000256" key="4">
    <source>
        <dbReference type="ARBA" id="ARBA00022553"/>
    </source>
</evidence>
<dbReference type="SMART" id="SM00387">
    <property type="entry name" value="HATPase_c"/>
    <property type="match status" value="1"/>
</dbReference>
<keyword evidence="12 13" id="KW-0472">Membrane</keyword>
<dbReference type="SMART" id="SM00091">
    <property type="entry name" value="PAS"/>
    <property type="match status" value="1"/>
</dbReference>
<feature type="transmembrane region" description="Helical" evidence="13">
    <location>
        <begin position="26"/>
        <end position="45"/>
    </location>
</feature>
<dbReference type="GO" id="GO:0016301">
    <property type="term" value="F:kinase activity"/>
    <property type="evidence" value="ECO:0007669"/>
    <property type="project" value="UniProtKB-KW"/>
</dbReference>
<dbReference type="Gene3D" id="3.30.565.10">
    <property type="entry name" value="Histidine kinase-like ATPase, C-terminal domain"/>
    <property type="match status" value="1"/>
</dbReference>
<keyword evidence="5" id="KW-0808">Transferase</keyword>
<dbReference type="EC" id="2.7.13.3" evidence="3"/>
<dbReference type="InterPro" id="IPR003661">
    <property type="entry name" value="HisK_dim/P_dom"/>
</dbReference>
<dbReference type="CDD" id="cd00082">
    <property type="entry name" value="HisKA"/>
    <property type="match status" value="1"/>
</dbReference>
<dbReference type="InterPro" id="IPR007890">
    <property type="entry name" value="CHASE2"/>
</dbReference>
<evidence type="ECO:0000256" key="8">
    <source>
        <dbReference type="ARBA" id="ARBA00022777"/>
    </source>
</evidence>
<evidence type="ECO:0000256" key="9">
    <source>
        <dbReference type="ARBA" id="ARBA00022840"/>
    </source>
</evidence>
<feature type="transmembrane region" description="Helical" evidence="13">
    <location>
        <begin position="317"/>
        <end position="337"/>
    </location>
</feature>
<dbReference type="InterPro" id="IPR005467">
    <property type="entry name" value="His_kinase_dom"/>
</dbReference>
<evidence type="ECO:0000256" key="12">
    <source>
        <dbReference type="ARBA" id="ARBA00023136"/>
    </source>
</evidence>
<keyword evidence="11" id="KW-0902">Two-component regulatory system</keyword>
<dbReference type="EMBL" id="JAVDXT010000001">
    <property type="protein sequence ID" value="MDR7376156.1"/>
    <property type="molecule type" value="Genomic_DNA"/>
</dbReference>
<evidence type="ECO:0000256" key="2">
    <source>
        <dbReference type="ARBA" id="ARBA00004141"/>
    </source>
</evidence>
<dbReference type="SUPFAM" id="SSF55874">
    <property type="entry name" value="ATPase domain of HSP90 chaperone/DNA topoisomerase II/histidine kinase"/>
    <property type="match status" value="1"/>
</dbReference>
<evidence type="ECO:0000256" key="3">
    <source>
        <dbReference type="ARBA" id="ARBA00012438"/>
    </source>
</evidence>
<dbReference type="SMART" id="SM01080">
    <property type="entry name" value="CHASE2"/>
    <property type="match status" value="1"/>
</dbReference>
<reference evidence="15 16" key="1">
    <citation type="submission" date="2023-07" db="EMBL/GenBank/DDBJ databases">
        <title>Sorghum-associated microbial communities from plants grown in Nebraska, USA.</title>
        <authorList>
            <person name="Schachtman D."/>
        </authorList>
    </citation>
    <scope>NUCLEOTIDE SEQUENCE [LARGE SCALE GENOMIC DNA]</scope>
    <source>
        <strain evidence="15 16">BE313</strain>
    </source>
</reference>
<protein>
    <recommendedName>
        <fullName evidence="3">histidine kinase</fullName>
        <ecNumber evidence="3">2.7.13.3</ecNumber>
    </recommendedName>
</protein>
<organism evidence="15 16">
    <name type="scientific">Rhodoferax ferrireducens</name>
    <dbReference type="NCBI Taxonomy" id="192843"/>
    <lineage>
        <taxon>Bacteria</taxon>
        <taxon>Pseudomonadati</taxon>
        <taxon>Pseudomonadota</taxon>
        <taxon>Betaproteobacteria</taxon>
        <taxon>Burkholderiales</taxon>
        <taxon>Comamonadaceae</taxon>
        <taxon>Rhodoferax</taxon>
    </lineage>
</organism>
<dbReference type="InterPro" id="IPR035965">
    <property type="entry name" value="PAS-like_dom_sf"/>
</dbReference>
<dbReference type="PANTHER" id="PTHR42878">
    <property type="entry name" value="TWO-COMPONENT HISTIDINE KINASE"/>
    <property type="match status" value="1"/>
</dbReference>
<evidence type="ECO:0000256" key="6">
    <source>
        <dbReference type="ARBA" id="ARBA00022692"/>
    </source>
</evidence>
<dbReference type="InterPro" id="IPR017181">
    <property type="entry name" value="Sig_transdc_His_kin_CHASE2"/>
</dbReference>
<dbReference type="SUPFAM" id="SSF47384">
    <property type="entry name" value="Homodimeric domain of signal transducing histidine kinase"/>
    <property type="match status" value="1"/>
</dbReference>
<evidence type="ECO:0000259" key="14">
    <source>
        <dbReference type="PROSITE" id="PS50109"/>
    </source>
</evidence>
<evidence type="ECO:0000313" key="16">
    <source>
        <dbReference type="Proteomes" id="UP001180487"/>
    </source>
</evidence>
<dbReference type="Gene3D" id="3.30.450.20">
    <property type="entry name" value="PAS domain"/>
    <property type="match status" value="1"/>
</dbReference>
<dbReference type="PANTHER" id="PTHR42878:SF7">
    <property type="entry name" value="SENSOR HISTIDINE KINASE GLRK"/>
    <property type="match status" value="1"/>
</dbReference>
<comment type="subcellular location">
    <subcellularLocation>
        <location evidence="2">Membrane</location>
        <topology evidence="2">Multi-pass membrane protein</topology>
    </subcellularLocation>
</comment>
<dbReference type="Gene3D" id="1.10.287.130">
    <property type="match status" value="1"/>
</dbReference>
<evidence type="ECO:0000256" key="1">
    <source>
        <dbReference type="ARBA" id="ARBA00000085"/>
    </source>
</evidence>